<dbReference type="EMBL" id="SSGG01000049">
    <property type="protein sequence ID" value="TXI37634.1"/>
    <property type="molecule type" value="Genomic_DNA"/>
</dbReference>
<keyword evidence="2" id="KW-0472">Membrane</keyword>
<evidence type="ECO:0000256" key="2">
    <source>
        <dbReference type="SAM" id="Phobius"/>
    </source>
</evidence>
<organism evidence="4 5">
    <name type="scientific">Methylophilus methylotrophus</name>
    <name type="common">Bacterium W3A1</name>
    <dbReference type="NCBI Taxonomy" id="17"/>
    <lineage>
        <taxon>Bacteria</taxon>
        <taxon>Pseudomonadati</taxon>
        <taxon>Pseudomonadota</taxon>
        <taxon>Betaproteobacteria</taxon>
        <taxon>Nitrosomonadales</taxon>
        <taxon>Methylophilaceae</taxon>
        <taxon>Methylophilus</taxon>
    </lineage>
</organism>
<evidence type="ECO:0000313" key="4">
    <source>
        <dbReference type="EMBL" id="TXI37634.1"/>
    </source>
</evidence>
<evidence type="ECO:0000313" key="5">
    <source>
        <dbReference type="Proteomes" id="UP000321374"/>
    </source>
</evidence>
<feature type="transmembrane region" description="Helical" evidence="2">
    <location>
        <begin position="20"/>
        <end position="40"/>
    </location>
</feature>
<evidence type="ECO:0000259" key="3">
    <source>
        <dbReference type="Pfam" id="PF05170"/>
    </source>
</evidence>
<name>A0A5C7WLP5_METME</name>
<dbReference type="PANTHER" id="PTHR30441:SF4">
    <property type="entry name" value="PROTEIN ASMA"/>
    <property type="match status" value="1"/>
</dbReference>
<accession>A0A5C7WLP5</accession>
<dbReference type="Pfam" id="PF05170">
    <property type="entry name" value="AsmA"/>
    <property type="match status" value="2"/>
</dbReference>
<feature type="compositionally biased region" description="Polar residues" evidence="1">
    <location>
        <begin position="675"/>
        <end position="694"/>
    </location>
</feature>
<feature type="region of interest" description="Disordered" evidence="1">
    <location>
        <begin position="464"/>
        <end position="493"/>
    </location>
</feature>
<feature type="domain" description="AsmA" evidence="3">
    <location>
        <begin position="490"/>
        <end position="575"/>
    </location>
</feature>
<keyword evidence="2" id="KW-1133">Transmembrane helix</keyword>
<reference evidence="4 5" key="1">
    <citation type="submission" date="2018-09" db="EMBL/GenBank/DDBJ databases">
        <title>Metagenome Assembled Genomes from an Advanced Water Purification Facility.</title>
        <authorList>
            <person name="Stamps B.W."/>
            <person name="Spear J.R."/>
        </authorList>
    </citation>
    <scope>NUCLEOTIDE SEQUENCE [LARGE SCALE GENOMIC DNA]</scope>
    <source>
        <strain evidence="4">Bin_42_2</strain>
    </source>
</reference>
<dbReference type="GO" id="GO:0005886">
    <property type="term" value="C:plasma membrane"/>
    <property type="evidence" value="ECO:0007669"/>
    <property type="project" value="TreeGrafter"/>
</dbReference>
<keyword evidence="2" id="KW-0812">Transmembrane</keyword>
<dbReference type="STRING" id="1122236.GCA_000378225_01377"/>
<comment type="caution">
    <text evidence="4">The sequence shown here is derived from an EMBL/GenBank/DDBJ whole genome shotgun (WGS) entry which is preliminary data.</text>
</comment>
<feature type="domain" description="AsmA" evidence="3">
    <location>
        <begin position="10"/>
        <end position="151"/>
    </location>
</feature>
<dbReference type="PANTHER" id="PTHR30441">
    <property type="entry name" value="DUF748 DOMAIN-CONTAINING PROTEIN"/>
    <property type="match status" value="1"/>
</dbReference>
<gene>
    <name evidence="4" type="ORF">E6Q51_02855</name>
</gene>
<feature type="region of interest" description="Disordered" evidence="1">
    <location>
        <begin position="667"/>
        <end position="700"/>
    </location>
</feature>
<dbReference type="Proteomes" id="UP000321374">
    <property type="component" value="Unassembled WGS sequence"/>
</dbReference>
<dbReference type="AlphaFoldDB" id="A0A5C7WLP5"/>
<dbReference type="InterPro" id="IPR052894">
    <property type="entry name" value="AsmA-related"/>
</dbReference>
<dbReference type="InterPro" id="IPR007844">
    <property type="entry name" value="AsmA"/>
</dbReference>
<protein>
    <submittedName>
        <fullName evidence="4">AsmA family protein</fullName>
    </submittedName>
</protein>
<sequence>MSDTEITKTKSSKVTRWGTASLLVLVLAVIGCEMAGWPFLRQPLQQFLQNKLHRSVEIERPFHLQLLGGIRLQVGGLNISAPEGFDAPYFVDARGLDLQLRYRHLWSLKEGDPYRIHAIRADQLNAYLLRHADRHASWDFELDDTSPPRPFPVIEQLAVNQGQAKVDDAITHAQLAVKFFTEEGEHLASPESRVKVSGKFRRLPLQGELITQGFLPVATQGKDSPPINSQGWLKYGAVKAQFRGSVYDLFGEQRVKGKVDVTGPSLADVGDLLDLTFPRTSAFKVAAEVEKGTSQWKVNIPSAKIGRSRLSGQFVYDLAPEIPMLSGKLQGALLMLADLAPAFGAAQDNATNTHPGKLFPNESLDFATYGRMNADIDVHLDAVDLGSAFRQKISPLKLHLTLNKHKLSLADLEANTAQGSLSGALSIDAHDSRNTDLSPPPAPDWEIQLAVRDIRLEQWLKVQQNQVQQNPPDKAQAGQQQNKQQSANAAPPYISGQLTGKAKLQGQGRSTAALLKSLDGQVALMIRQGEISHLVVEAAGLDIAQAVGVLIKGDQPLPMQCAAMGWRAKQGVLTPEAALIDTPVTTVNVLGQVNLGEEQLNLKLQANPKNFSPFTVRSPILVTGPFVNPQVSLSPGPIAARVAGGLLLALINPFAAIVPFLDPGSQADAAADDGCQQTLQQLKSRQSKSPQTKNTEGKQP</sequence>
<feature type="compositionally biased region" description="Low complexity" evidence="1">
    <location>
        <begin position="464"/>
        <end position="490"/>
    </location>
</feature>
<evidence type="ECO:0000256" key="1">
    <source>
        <dbReference type="SAM" id="MobiDB-lite"/>
    </source>
</evidence>
<proteinExistence type="predicted"/>
<dbReference type="GO" id="GO:0090313">
    <property type="term" value="P:regulation of protein targeting to membrane"/>
    <property type="evidence" value="ECO:0007669"/>
    <property type="project" value="TreeGrafter"/>
</dbReference>